<protein>
    <submittedName>
        <fullName evidence="6">Rhamnosyltransferase</fullName>
    </submittedName>
</protein>
<evidence type="ECO:0000313" key="6">
    <source>
        <dbReference type="EMBL" id="SDU78182.1"/>
    </source>
</evidence>
<dbReference type="GO" id="GO:0016757">
    <property type="term" value="F:glycosyltransferase activity"/>
    <property type="evidence" value="ECO:0007669"/>
    <property type="project" value="UniProtKB-KW"/>
</dbReference>
<sequence>MSTIFAVIVTYNPGDISQLLDRFVAQCAEVVVVDNSDVDSALLRSACTDAGATLISLGQNVGIAAAQNIGIDYALNSGADAVLLSDQDSIPGPTMVADLATHLGPGIGAVGPVPYDGNEPLVYTDHYWGPKRPNTAVIGDEPITAAFLLASGCLIPAQVLRHVGLMPADYFIDHVDLAWSMRARTYGYQLLAIPTVRLIHSLGDRGIKIKGRQRTVHVHSPIRNYYLTRNTVELMRNPDLPATWRFRYGYWIARFAAFTLLANSDRAIRATMIGRGLRDGVRRRMGKMPQ</sequence>
<dbReference type="InterPro" id="IPR029044">
    <property type="entry name" value="Nucleotide-diphossugar_trans"/>
</dbReference>
<dbReference type="SUPFAM" id="SSF53448">
    <property type="entry name" value="Nucleotide-diphospho-sugar transferases"/>
    <property type="match status" value="1"/>
</dbReference>
<comment type="similarity">
    <text evidence="2">Belongs to the glycosyltransferase 2 family.</text>
</comment>
<dbReference type="OrthoDB" id="9771846at2"/>
<keyword evidence="4 6" id="KW-0808">Transferase</keyword>
<keyword evidence="7" id="KW-1185">Reference proteome</keyword>
<evidence type="ECO:0000256" key="4">
    <source>
        <dbReference type="ARBA" id="ARBA00022679"/>
    </source>
</evidence>
<dbReference type="InterPro" id="IPR001173">
    <property type="entry name" value="Glyco_trans_2-like"/>
</dbReference>
<dbReference type="RefSeq" id="WP_091279186.1">
    <property type="nucleotide sequence ID" value="NZ_LT629804.1"/>
</dbReference>
<accession>A0A1H2LBH4</accession>
<evidence type="ECO:0000313" key="7">
    <source>
        <dbReference type="Proteomes" id="UP000214355"/>
    </source>
</evidence>
<dbReference type="Proteomes" id="UP000214355">
    <property type="component" value="Chromosome I"/>
</dbReference>
<proteinExistence type="inferred from homology"/>
<dbReference type="Pfam" id="PF00535">
    <property type="entry name" value="Glycos_transf_2"/>
    <property type="match status" value="1"/>
</dbReference>
<dbReference type="PANTHER" id="PTHR43179">
    <property type="entry name" value="RHAMNOSYLTRANSFERASE WBBL"/>
    <property type="match status" value="1"/>
</dbReference>
<evidence type="ECO:0000256" key="1">
    <source>
        <dbReference type="ARBA" id="ARBA00004776"/>
    </source>
</evidence>
<dbReference type="GeneID" id="65344115"/>
<comment type="pathway">
    <text evidence="1">Cell wall biogenesis; cell wall polysaccharide biosynthesis.</text>
</comment>
<evidence type="ECO:0000256" key="3">
    <source>
        <dbReference type="ARBA" id="ARBA00022676"/>
    </source>
</evidence>
<keyword evidence="3" id="KW-0328">Glycosyltransferase</keyword>
<dbReference type="EMBL" id="LT629804">
    <property type="protein sequence ID" value="SDU78182.1"/>
    <property type="molecule type" value="Genomic_DNA"/>
</dbReference>
<dbReference type="CDD" id="cd02526">
    <property type="entry name" value="GT2_RfbF_like"/>
    <property type="match status" value="1"/>
</dbReference>
<gene>
    <name evidence="6" type="ORF">SAMN04489737_0360</name>
</gene>
<dbReference type="Gene3D" id="3.90.550.10">
    <property type="entry name" value="Spore Coat Polysaccharide Biosynthesis Protein SpsA, Chain A"/>
    <property type="match status" value="1"/>
</dbReference>
<dbReference type="AlphaFoldDB" id="A0A1H2LBH4"/>
<evidence type="ECO:0000256" key="2">
    <source>
        <dbReference type="ARBA" id="ARBA00006739"/>
    </source>
</evidence>
<dbReference type="PANTHER" id="PTHR43179:SF12">
    <property type="entry name" value="GALACTOFURANOSYLTRANSFERASE GLFT2"/>
    <property type="match status" value="1"/>
</dbReference>
<name>A0A1H2LBH4_9ACTO</name>
<reference evidence="7" key="1">
    <citation type="submission" date="2016-10" db="EMBL/GenBank/DDBJ databases">
        <authorList>
            <person name="Varghese N."/>
            <person name="Submissions S."/>
        </authorList>
    </citation>
    <scope>NUCLEOTIDE SEQUENCE [LARGE SCALE GENOMIC DNA]</scope>
    <source>
        <strain evidence="7">DSM 10002</strain>
    </source>
</reference>
<feature type="domain" description="Glycosyltransferase 2-like" evidence="5">
    <location>
        <begin position="7"/>
        <end position="162"/>
    </location>
</feature>
<evidence type="ECO:0000259" key="5">
    <source>
        <dbReference type="Pfam" id="PF00535"/>
    </source>
</evidence>
<organism evidence="6 7">
    <name type="scientific">Arcanobacterium phocae</name>
    <dbReference type="NCBI Taxonomy" id="131112"/>
    <lineage>
        <taxon>Bacteria</taxon>
        <taxon>Bacillati</taxon>
        <taxon>Actinomycetota</taxon>
        <taxon>Actinomycetes</taxon>
        <taxon>Actinomycetales</taxon>
        <taxon>Actinomycetaceae</taxon>
        <taxon>Arcanobacterium</taxon>
    </lineage>
</organism>
<dbReference type="STRING" id="131112.SAMN04489737_0360"/>